<dbReference type="Gene3D" id="3.80.10.10">
    <property type="entry name" value="Ribonuclease Inhibitor"/>
    <property type="match status" value="1"/>
</dbReference>
<evidence type="ECO:0000313" key="14">
    <source>
        <dbReference type="Ensembl" id="ENSOCUP00000003594.4"/>
    </source>
</evidence>
<dbReference type="InParanoid" id="G1SL70"/>
<dbReference type="PANTHER" id="PTHR10662:SF15">
    <property type="entry name" value="NUCLEAR RNA EXPORT FACTOR 5"/>
    <property type="match status" value="1"/>
</dbReference>
<dbReference type="FunFam" id="3.30.70.330:FF:000165">
    <property type="entry name" value="nuclear RNA export factor 1"/>
    <property type="match status" value="1"/>
</dbReference>
<evidence type="ECO:0000256" key="4">
    <source>
        <dbReference type="ARBA" id="ARBA00022448"/>
    </source>
</evidence>
<dbReference type="GO" id="GO:0003723">
    <property type="term" value="F:RNA binding"/>
    <property type="evidence" value="ECO:0007669"/>
    <property type="project" value="InterPro"/>
</dbReference>
<comment type="subcellular location">
    <subcellularLocation>
        <location evidence="2">Cytoplasm</location>
    </subcellularLocation>
    <subcellularLocation>
        <location evidence="1">Nucleus</location>
    </subcellularLocation>
</comment>
<keyword evidence="7" id="KW-0677">Repeat</keyword>
<keyword evidence="5" id="KW-0963">Cytoplasm</keyword>
<evidence type="ECO:0000256" key="2">
    <source>
        <dbReference type="ARBA" id="ARBA00004496"/>
    </source>
</evidence>
<evidence type="ECO:0000256" key="6">
    <source>
        <dbReference type="ARBA" id="ARBA00022614"/>
    </source>
</evidence>
<keyword evidence="8" id="KW-0509">mRNA transport</keyword>
<dbReference type="Gene3D" id="3.30.70.330">
    <property type="match status" value="1"/>
</dbReference>
<dbReference type="eggNOG" id="KOG3763">
    <property type="taxonomic scope" value="Eukaryota"/>
</dbReference>
<sequence length="464" mass="54292">MKYENHENKEHNDDASSPDAGRNVESSFQDTVGDGNVHDKHSRYEHLPSYLNDDGNTAVRNVHRDSQRRCTPYDVRRNKRTVQWRYDDQIHITVWREKKSLERQNNKDTKDEATDIWFKVMVPYGKNYDKKWLMNSIQSHCAIPFTPVDFHYVKNQARFFVQDASTAAALAEVSHKICDNEDKKIPIFVSRSVVPYSVQNKLQPEQMEQLKLALSKRYDAFQRSLDLQRLRFDRDLVSHNIDMILNRRNCMAATLEVIQSDFSELVSLNLSSNKLYQLNGLCDIVEKAPKVKILNLSANKLRTAWELEKVKELDLEELWLEGNPLCRTFPSHAAYVSAIRDCFPKLLRLDGIVLPLPVGVDTNELQLVEPFPEPPKETEMLKSLILRFLQESGLCEYFKDSRNMMYLQDPYLRRQMLKHTNWDIVNTLNVLPRTQHDFISFSMDMWFQMVSTCFLPRAGLRTQP</sequence>
<comment type="similarity">
    <text evidence="3">Belongs to the NXF family.</text>
</comment>
<dbReference type="GO" id="GO:0016973">
    <property type="term" value="P:poly(A)+ mRNA export from nucleus"/>
    <property type="evidence" value="ECO:0007669"/>
    <property type="project" value="TreeGrafter"/>
</dbReference>
<dbReference type="InterPro" id="IPR001611">
    <property type="entry name" value="Leu-rich_rpt"/>
</dbReference>
<dbReference type="PANTHER" id="PTHR10662">
    <property type="entry name" value="NUCLEAR RNA EXPORT FACTOR"/>
    <property type="match status" value="1"/>
</dbReference>
<dbReference type="Ensembl" id="ENSOCUT00000004155.4">
    <property type="protein sequence ID" value="ENSOCUP00000003594.4"/>
    <property type="gene ID" value="ENSOCUG00000004154.4"/>
</dbReference>
<feature type="region of interest" description="Disordered" evidence="10">
    <location>
        <begin position="1"/>
        <end position="41"/>
    </location>
</feature>
<evidence type="ECO:0000259" key="13">
    <source>
        <dbReference type="Pfam" id="PF24048"/>
    </source>
</evidence>
<evidence type="ECO:0000256" key="1">
    <source>
        <dbReference type="ARBA" id="ARBA00004123"/>
    </source>
</evidence>
<evidence type="ECO:0000256" key="3">
    <source>
        <dbReference type="ARBA" id="ARBA00009285"/>
    </source>
</evidence>
<evidence type="ECO:0000256" key="8">
    <source>
        <dbReference type="ARBA" id="ARBA00022816"/>
    </source>
</evidence>
<evidence type="ECO:0000259" key="11">
    <source>
        <dbReference type="Pfam" id="PF09162"/>
    </source>
</evidence>
<keyword evidence="4" id="KW-0813">Transport</keyword>
<organism evidence="14 15">
    <name type="scientific">Oryctolagus cuniculus</name>
    <name type="common">Rabbit</name>
    <dbReference type="NCBI Taxonomy" id="9986"/>
    <lineage>
        <taxon>Eukaryota</taxon>
        <taxon>Metazoa</taxon>
        <taxon>Chordata</taxon>
        <taxon>Craniata</taxon>
        <taxon>Vertebrata</taxon>
        <taxon>Euteleostomi</taxon>
        <taxon>Mammalia</taxon>
        <taxon>Eutheria</taxon>
        <taxon>Euarchontoglires</taxon>
        <taxon>Glires</taxon>
        <taxon>Lagomorpha</taxon>
        <taxon>Leporidae</taxon>
        <taxon>Oryctolagus</taxon>
    </lineage>
</organism>
<dbReference type="EMBL" id="AAGW02046125">
    <property type="status" value="NOT_ANNOTATED_CDS"/>
    <property type="molecule type" value="Genomic_DNA"/>
</dbReference>
<evidence type="ECO:0000259" key="12">
    <source>
        <dbReference type="Pfam" id="PF22602"/>
    </source>
</evidence>
<keyword evidence="15" id="KW-1185">Reference proteome</keyword>
<dbReference type="Pfam" id="PF09162">
    <property type="entry name" value="Tap-RNA_bind"/>
    <property type="match status" value="1"/>
</dbReference>
<dbReference type="InterPro" id="IPR015245">
    <property type="entry name" value="Tap_RNA-bd"/>
</dbReference>
<keyword evidence="9" id="KW-0539">Nucleus</keyword>
<dbReference type="HOGENOM" id="CLU_011280_2_0_1"/>
<dbReference type="InterPro" id="IPR012677">
    <property type="entry name" value="Nucleotide-bd_a/b_plait_sf"/>
</dbReference>
<evidence type="ECO:0000256" key="5">
    <source>
        <dbReference type="ARBA" id="ARBA00022490"/>
    </source>
</evidence>
<dbReference type="SUPFAM" id="SSF54928">
    <property type="entry name" value="RNA-binding domain, RBD"/>
    <property type="match status" value="1"/>
</dbReference>
<dbReference type="Proteomes" id="UP000001811">
    <property type="component" value="Chromosome X"/>
</dbReference>
<dbReference type="SUPFAM" id="SSF52058">
    <property type="entry name" value="L domain-like"/>
    <property type="match status" value="1"/>
</dbReference>
<feature type="domain" description="NXF1/2/3/5-like leucine-rich repeat" evidence="13">
    <location>
        <begin position="215"/>
        <end position="351"/>
    </location>
</feature>
<proteinExistence type="inferred from homology"/>
<feature type="compositionally biased region" description="Basic and acidic residues" evidence="10">
    <location>
        <begin position="1"/>
        <end position="14"/>
    </location>
</feature>
<feature type="domain" description="Nuclear transport factor 2" evidence="12">
    <location>
        <begin position="390"/>
        <end position="450"/>
    </location>
</feature>
<dbReference type="InterPro" id="IPR030217">
    <property type="entry name" value="NXF_fam"/>
</dbReference>
<dbReference type="AlphaFoldDB" id="G1SL70"/>
<evidence type="ECO:0000313" key="15">
    <source>
        <dbReference type="Proteomes" id="UP000001811"/>
    </source>
</evidence>
<dbReference type="InterPro" id="IPR032675">
    <property type="entry name" value="LRR_dom_sf"/>
</dbReference>
<evidence type="ECO:0000256" key="10">
    <source>
        <dbReference type="SAM" id="MobiDB-lite"/>
    </source>
</evidence>
<dbReference type="SUPFAM" id="SSF54427">
    <property type="entry name" value="NTF2-like"/>
    <property type="match status" value="1"/>
</dbReference>
<dbReference type="GeneTree" id="ENSGT00390000007539"/>
<dbReference type="PROSITE" id="PS51450">
    <property type="entry name" value="LRR"/>
    <property type="match status" value="1"/>
</dbReference>
<keyword evidence="6" id="KW-0433">Leucine-rich repeat</keyword>
<dbReference type="InterPro" id="IPR002075">
    <property type="entry name" value="NTF2_dom"/>
</dbReference>
<accession>G1SL70</accession>
<dbReference type="InterPro" id="IPR035979">
    <property type="entry name" value="RBD_domain_sf"/>
</dbReference>
<name>G1SL70_RABIT</name>
<reference evidence="14 15" key="1">
    <citation type="journal article" date="2011" name="Nature">
        <title>A high-resolution map of human evolutionary constraint using 29 mammals.</title>
        <authorList>
            <person name="Lindblad-Toh K."/>
            <person name="Garber M."/>
            <person name="Zuk O."/>
            <person name="Lin M.F."/>
            <person name="Parker B.J."/>
            <person name="Washietl S."/>
            <person name="Kheradpour P."/>
            <person name="Ernst J."/>
            <person name="Jordan G."/>
            <person name="Mauceli E."/>
            <person name="Ward L.D."/>
            <person name="Lowe C.B."/>
            <person name="Holloway A.K."/>
            <person name="Clamp M."/>
            <person name="Gnerre S."/>
            <person name="Alfoldi J."/>
            <person name="Beal K."/>
            <person name="Chang J."/>
            <person name="Clawson H."/>
            <person name="Cuff J."/>
            <person name="Di Palma F."/>
            <person name="Fitzgerald S."/>
            <person name="Flicek P."/>
            <person name="Guttman M."/>
            <person name="Hubisz M.J."/>
            <person name="Jaffe D.B."/>
            <person name="Jungreis I."/>
            <person name="Kent W.J."/>
            <person name="Kostka D."/>
            <person name="Lara M."/>
            <person name="Martins A.L."/>
            <person name="Massingham T."/>
            <person name="Moltke I."/>
            <person name="Raney B.J."/>
            <person name="Rasmussen M.D."/>
            <person name="Robinson J."/>
            <person name="Stark A."/>
            <person name="Vilella A.J."/>
            <person name="Wen J."/>
            <person name="Xie X."/>
            <person name="Zody M.C."/>
            <person name="Baldwin J."/>
            <person name="Bloom T."/>
            <person name="Chin C.W."/>
            <person name="Heiman D."/>
            <person name="Nicol R."/>
            <person name="Nusbaum C."/>
            <person name="Young S."/>
            <person name="Wilkinson J."/>
            <person name="Worley K.C."/>
            <person name="Kovar C.L."/>
            <person name="Muzny D.M."/>
            <person name="Gibbs R.A."/>
            <person name="Cree A."/>
            <person name="Dihn H.H."/>
            <person name="Fowler G."/>
            <person name="Jhangiani S."/>
            <person name="Joshi V."/>
            <person name="Lee S."/>
            <person name="Lewis L.R."/>
            <person name="Nazareth L.V."/>
            <person name="Okwuonu G."/>
            <person name="Santibanez J."/>
            <person name="Warren W.C."/>
            <person name="Mardis E.R."/>
            <person name="Weinstock G.M."/>
            <person name="Wilson R.K."/>
            <person name="Delehaunty K."/>
            <person name="Dooling D."/>
            <person name="Fronik C."/>
            <person name="Fulton L."/>
            <person name="Fulton B."/>
            <person name="Graves T."/>
            <person name="Minx P."/>
            <person name="Sodergren E."/>
            <person name="Birney E."/>
            <person name="Margulies E.H."/>
            <person name="Herrero J."/>
            <person name="Green E.D."/>
            <person name="Haussler D."/>
            <person name="Siepel A."/>
            <person name="Goldman N."/>
            <person name="Pollard K.S."/>
            <person name="Pedersen J.S."/>
            <person name="Lander E.S."/>
            <person name="Kellis M."/>
        </authorList>
    </citation>
    <scope>NUCLEOTIDE SEQUENCE [LARGE SCALE GENOMIC DNA]</scope>
    <source>
        <strain evidence="14 15">Thorbecke inbred</strain>
    </source>
</reference>
<feature type="domain" description="Nuclear RNA export factor Tap RNA-binding" evidence="11">
    <location>
        <begin position="117"/>
        <end position="196"/>
    </location>
</feature>
<dbReference type="SMR" id="G1SL70"/>
<evidence type="ECO:0000256" key="9">
    <source>
        <dbReference type="ARBA" id="ARBA00023242"/>
    </source>
</evidence>
<dbReference type="STRING" id="9986.ENSOCUP00000003594"/>
<dbReference type="Gene3D" id="3.10.450.50">
    <property type="match status" value="1"/>
</dbReference>
<dbReference type="Pfam" id="PF24048">
    <property type="entry name" value="LRR_NXF1-5"/>
    <property type="match status" value="1"/>
</dbReference>
<dbReference type="Pfam" id="PF22602">
    <property type="entry name" value="NXF_NTF2"/>
    <property type="match status" value="1"/>
</dbReference>
<dbReference type="InterPro" id="IPR032710">
    <property type="entry name" value="NTF2-like_dom_sf"/>
</dbReference>
<dbReference type="GO" id="GO:0005634">
    <property type="term" value="C:nucleus"/>
    <property type="evidence" value="ECO:0007669"/>
    <property type="project" value="UniProtKB-SubCell"/>
</dbReference>
<dbReference type="GO" id="GO:0005737">
    <property type="term" value="C:cytoplasm"/>
    <property type="evidence" value="ECO:0007669"/>
    <property type="project" value="UniProtKB-SubCell"/>
</dbReference>
<reference evidence="14" key="3">
    <citation type="submission" date="2025-09" db="UniProtKB">
        <authorList>
            <consortium name="Ensembl"/>
        </authorList>
    </citation>
    <scope>IDENTIFICATION</scope>
    <source>
        <strain evidence="14">Thorbecke</strain>
    </source>
</reference>
<dbReference type="FunFam" id="3.80.10.10:FF:000384">
    <property type="entry name" value="Nuclear RNA export factor 1"/>
    <property type="match status" value="1"/>
</dbReference>
<dbReference type="PaxDb" id="9986-ENSOCUP00000003594"/>
<protein>
    <submittedName>
        <fullName evidence="14">Uncharacterized protein</fullName>
    </submittedName>
</protein>
<dbReference type="Bgee" id="ENSOCUG00000004154">
    <property type="expression patterns" value="Expressed in testis and 3 other cell types or tissues"/>
</dbReference>
<dbReference type="InterPro" id="IPR057125">
    <property type="entry name" value="NXF1/2/3/5-like_LRR"/>
</dbReference>
<reference evidence="14" key="2">
    <citation type="submission" date="2025-08" db="UniProtKB">
        <authorList>
            <consortium name="Ensembl"/>
        </authorList>
    </citation>
    <scope>IDENTIFICATION</scope>
    <source>
        <strain evidence="14">Thorbecke</strain>
    </source>
</reference>
<evidence type="ECO:0000256" key="7">
    <source>
        <dbReference type="ARBA" id="ARBA00022737"/>
    </source>
</evidence>